<keyword evidence="3" id="KW-1185">Reference proteome</keyword>
<comment type="caution">
    <text evidence="2">The sequence shown here is derived from an EMBL/GenBank/DDBJ whole genome shotgun (WGS) entry which is preliminary data.</text>
</comment>
<sequence>MSKNKKFAIRVIEKRAGWTAEITRQVTSRKTVVSKREAGFETEELAQAWAENELLGFVKNQAERNERKGQQRVERNERQERQEREAAERHAAYLKARSEARDEEDEEFDDYED</sequence>
<organism evidence="2 3">
    <name type="scientific">Vibrio renipiscarius</name>
    <dbReference type="NCBI Taxonomy" id="1461322"/>
    <lineage>
        <taxon>Bacteria</taxon>
        <taxon>Pseudomonadati</taxon>
        <taxon>Pseudomonadota</taxon>
        <taxon>Gammaproteobacteria</taxon>
        <taxon>Vibrionales</taxon>
        <taxon>Vibrionaceae</taxon>
        <taxon>Vibrio</taxon>
    </lineage>
</organism>
<evidence type="ECO:0008006" key="4">
    <source>
        <dbReference type="Google" id="ProtNLM"/>
    </source>
</evidence>
<evidence type="ECO:0000313" key="2">
    <source>
        <dbReference type="EMBL" id="KII76997.1"/>
    </source>
</evidence>
<dbReference type="Proteomes" id="UP000031672">
    <property type="component" value="Unassembled WGS sequence"/>
</dbReference>
<dbReference type="Pfam" id="PF12286">
    <property type="entry name" value="DUF3622"/>
    <property type="match status" value="1"/>
</dbReference>
<accession>A0A0C2JFX5</accession>
<dbReference type="InterPro" id="IPR022069">
    <property type="entry name" value="DUF3622"/>
</dbReference>
<gene>
    <name evidence="2" type="ORF">OJ16_12825</name>
</gene>
<proteinExistence type="predicted"/>
<dbReference type="RefSeq" id="WP_040991284.1">
    <property type="nucleotide sequence ID" value="NZ_JBFRUC010000006.1"/>
</dbReference>
<feature type="compositionally biased region" description="Acidic residues" evidence="1">
    <location>
        <begin position="101"/>
        <end position="113"/>
    </location>
</feature>
<dbReference type="EMBL" id="JTKH01000023">
    <property type="protein sequence ID" value="KII76997.1"/>
    <property type="molecule type" value="Genomic_DNA"/>
</dbReference>
<evidence type="ECO:0000256" key="1">
    <source>
        <dbReference type="SAM" id="MobiDB-lite"/>
    </source>
</evidence>
<reference evidence="2 3" key="1">
    <citation type="submission" date="2014-11" db="EMBL/GenBank/DDBJ databases">
        <title>Draft Genome Sequence of Vibrio piscirenalis strains CECT 8603T and CECT 8604, two marine Gammaproteobacterium isolated from cultured gilthead sea bream (Sparus aurata).</title>
        <authorList>
            <person name="Arahal D.R."/>
            <person name="Rodrigo-Torres L."/>
            <person name="Lucena T."/>
            <person name="Pujalte M.J."/>
        </authorList>
    </citation>
    <scope>NUCLEOTIDE SEQUENCE [LARGE SCALE GENOMIC DNA]</scope>
    <source>
        <strain evidence="2 3">DCR 1-4-2</strain>
    </source>
</reference>
<accession>A0A0C2NS42</accession>
<feature type="compositionally biased region" description="Basic and acidic residues" evidence="1">
    <location>
        <begin position="61"/>
        <end position="100"/>
    </location>
</feature>
<name>A0A0C2NS42_9VIBR</name>
<feature type="region of interest" description="Disordered" evidence="1">
    <location>
        <begin position="61"/>
        <end position="113"/>
    </location>
</feature>
<dbReference type="OrthoDB" id="5905915at2"/>
<evidence type="ECO:0000313" key="3">
    <source>
        <dbReference type="Proteomes" id="UP000031672"/>
    </source>
</evidence>
<dbReference type="AlphaFoldDB" id="A0A0C2NS42"/>
<protein>
    <recommendedName>
        <fullName evidence="4">DUF3622 domain-containing protein</fullName>
    </recommendedName>
</protein>